<keyword evidence="1" id="KW-0812">Transmembrane</keyword>
<keyword evidence="1" id="KW-1133">Transmembrane helix</keyword>
<proteinExistence type="predicted"/>
<dbReference type="PANTHER" id="PTHR39470:SF1">
    <property type="entry name" value="CHORISMATE SYNTHASE PROTEIN"/>
    <property type="match status" value="1"/>
</dbReference>
<reference evidence="2 3" key="1">
    <citation type="submission" date="2015-01" db="EMBL/GenBank/DDBJ databases">
        <title>The Genome Sequence of Exophiala oligosperma CBS72588.</title>
        <authorList>
            <consortium name="The Broad Institute Genomics Platform"/>
            <person name="Cuomo C."/>
            <person name="de Hoog S."/>
            <person name="Gorbushina A."/>
            <person name="Stielow B."/>
            <person name="Teixiera M."/>
            <person name="Abouelleil A."/>
            <person name="Chapman S.B."/>
            <person name="Priest M."/>
            <person name="Young S.K."/>
            <person name="Wortman J."/>
            <person name="Nusbaum C."/>
            <person name="Birren B."/>
        </authorList>
    </citation>
    <scope>NUCLEOTIDE SEQUENCE [LARGE SCALE GENOMIC DNA]</scope>
    <source>
        <strain evidence="2 3">CBS 72588</strain>
    </source>
</reference>
<sequence length="377" mass="42061">MPILFSMSWIQSVKPFWPLLFTFILPRAINYYRVVKTAVRTRPPPRPLPQKTGYGLNALFVSTCIFFYLSLPFRGNVEDHNIFVVTQSRFAMPTDALFSRLAMLREHGTLTPVDEALRSKFTSPALRRIYLRFGPSTLLNCTFCHADDTFSYLLYHYPINVLLPHLFHIFCLGFATSETICGYESSRWRGRVLLCALALASVDVAVTTTYSPLTDPSTPAPGGIFWLASTLRCLCLCLFDVAVALLIYASATGRFLLFSAPAAADPELARRRMEEAITKANLSLQLSQTNLRAYTIARNATVRSATLKATDDEYWRSVVSVEGSQGLVVGGGNVFDDEQVQAAISRAYGSGSMNIEQMRKEADVYVKNVTRGLDPTR</sequence>
<dbReference type="PANTHER" id="PTHR39470">
    <property type="entry name" value="CHROMOSOME 10, WHOLE GENOME SHOTGUN SEQUENCE"/>
    <property type="match status" value="1"/>
</dbReference>
<evidence type="ECO:0000256" key="1">
    <source>
        <dbReference type="SAM" id="Phobius"/>
    </source>
</evidence>
<organism evidence="2 3">
    <name type="scientific">Exophiala oligosperma</name>
    <dbReference type="NCBI Taxonomy" id="215243"/>
    <lineage>
        <taxon>Eukaryota</taxon>
        <taxon>Fungi</taxon>
        <taxon>Dikarya</taxon>
        <taxon>Ascomycota</taxon>
        <taxon>Pezizomycotina</taxon>
        <taxon>Eurotiomycetes</taxon>
        <taxon>Chaetothyriomycetidae</taxon>
        <taxon>Chaetothyriales</taxon>
        <taxon>Herpotrichiellaceae</taxon>
        <taxon>Exophiala</taxon>
    </lineage>
</organism>
<feature type="transmembrane region" description="Helical" evidence="1">
    <location>
        <begin position="161"/>
        <end position="180"/>
    </location>
</feature>
<dbReference type="STRING" id="215243.A0A0D2D3F6"/>
<dbReference type="HOGENOM" id="CLU_044758_0_0_1"/>
<keyword evidence="1" id="KW-0472">Membrane</keyword>
<name>A0A0D2D3F6_9EURO</name>
<dbReference type="VEuPathDB" id="FungiDB:PV06_09813"/>
<evidence type="ECO:0000313" key="3">
    <source>
        <dbReference type="Proteomes" id="UP000053342"/>
    </source>
</evidence>
<feature type="transmembrane region" description="Helical" evidence="1">
    <location>
        <begin position="192"/>
        <end position="211"/>
    </location>
</feature>
<gene>
    <name evidence="2" type="ORF">PV06_09813</name>
</gene>
<dbReference type="EMBL" id="KN847342">
    <property type="protein sequence ID" value="KIW37828.1"/>
    <property type="molecule type" value="Genomic_DNA"/>
</dbReference>
<dbReference type="AlphaFoldDB" id="A0A0D2D3F6"/>
<feature type="transmembrane region" description="Helical" evidence="1">
    <location>
        <begin position="15"/>
        <end position="32"/>
    </location>
</feature>
<dbReference type="GeneID" id="27361887"/>
<accession>A0A0D2D3F6</accession>
<keyword evidence="3" id="KW-1185">Reference proteome</keyword>
<dbReference type="RefSeq" id="XP_016258044.1">
    <property type="nucleotide sequence ID" value="XM_016411290.1"/>
</dbReference>
<dbReference type="Proteomes" id="UP000053342">
    <property type="component" value="Unassembled WGS sequence"/>
</dbReference>
<feature type="transmembrane region" description="Helical" evidence="1">
    <location>
        <begin position="223"/>
        <end position="249"/>
    </location>
</feature>
<evidence type="ECO:0000313" key="2">
    <source>
        <dbReference type="EMBL" id="KIW37828.1"/>
    </source>
</evidence>
<protein>
    <submittedName>
        <fullName evidence="2">Uncharacterized protein</fullName>
    </submittedName>
</protein>
<dbReference type="OrthoDB" id="4218123at2759"/>
<feature type="transmembrane region" description="Helical" evidence="1">
    <location>
        <begin position="53"/>
        <end position="71"/>
    </location>
</feature>